<comment type="similarity">
    <text evidence="1">Belongs to the DinB family.</text>
</comment>
<dbReference type="Gene3D" id="1.20.120.450">
    <property type="entry name" value="dinb family like domain"/>
    <property type="match status" value="1"/>
</dbReference>
<reference evidence="4 5" key="1">
    <citation type="submission" date="2016-11" db="EMBL/GenBank/DDBJ databases">
        <authorList>
            <person name="Jaros S."/>
            <person name="Januszkiewicz K."/>
            <person name="Wedrychowicz H."/>
        </authorList>
    </citation>
    <scope>NUCLEOTIDE SEQUENCE [LARGE SCALE GENOMIC DNA]</scope>
    <source>
        <strain evidence="4 5">DSM 24574</strain>
    </source>
</reference>
<evidence type="ECO:0000256" key="3">
    <source>
        <dbReference type="PIRSR" id="PIRSR607837-1"/>
    </source>
</evidence>
<dbReference type="STRING" id="947013.SAMN04488109_0989"/>
<dbReference type="OrthoDB" id="119432at2"/>
<dbReference type="EMBL" id="FQWQ01000001">
    <property type="protein sequence ID" value="SHG59448.1"/>
    <property type="molecule type" value="Genomic_DNA"/>
</dbReference>
<dbReference type="RefSeq" id="WP_073131608.1">
    <property type="nucleotide sequence ID" value="NZ_FQWQ01000001.1"/>
</dbReference>
<dbReference type="AlphaFoldDB" id="A0A1M5L352"/>
<protein>
    <submittedName>
        <fullName evidence="4">Uncharacterized damage-inducible protein DinB (Forms a four-helix bundle)</fullName>
    </submittedName>
</protein>
<evidence type="ECO:0000256" key="2">
    <source>
        <dbReference type="ARBA" id="ARBA00022723"/>
    </source>
</evidence>
<dbReference type="Proteomes" id="UP000184212">
    <property type="component" value="Unassembled WGS sequence"/>
</dbReference>
<name>A0A1M5L352_9BACT</name>
<accession>A0A1M5L352</accession>
<feature type="binding site" evidence="3">
    <location>
        <position position="144"/>
    </location>
    <ligand>
        <name>a divalent metal cation</name>
        <dbReference type="ChEBI" id="CHEBI:60240"/>
    </ligand>
</feature>
<evidence type="ECO:0000256" key="1">
    <source>
        <dbReference type="ARBA" id="ARBA00008635"/>
    </source>
</evidence>
<dbReference type="GO" id="GO:0046872">
    <property type="term" value="F:metal ion binding"/>
    <property type="evidence" value="ECO:0007669"/>
    <property type="project" value="UniProtKB-KW"/>
</dbReference>
<dbReference type="InterPro" id="IPR007837">
    <property type="entry name" value="DinB"/>
</dbReference>
<keyword evidence="5" id="KW-1185">Reference proteome</keyword>
<keyword evidence="2 3" id="KW-0479">Metal-binding</keyword>
<organism evidence="4 5">
    <name type="scientific">Chryseolinea serpens</name>
    <dbReference type="NCBI Taxonomy" id="947013"/>
    <lineage>
        <taxon>Bacteria</taxon>
        <taxon>Pseudomonadati</taxon>
        <taxon>Bacteroidota</taxon>
        <taxon>Cytophagia</taxon>
        <taxon>Cytophagales</taxon>
        <taxon>Fulvivirgaceae</taxon>
        <taxon>Chryseolinea</taxon>
    </lineage>
</organism>
<dbReference type="SUPFAM" id="SSF109854">
    <property type="entry name" value="DinB/YfiT-like putative metalloenzymes"/>
    <property type="match status" value="1"/>
</dbReference>
<evidence type="ECO:0000313" key="4">
    <source>
        <dbReference type="EMBL" id="SHG59448.1"/>
    </source>
</evidence>
<sequence length="165" mass="19102">METTTLQTQSAVISIPAFLEHWQGHRALTRRTILAFPEDKLFTYSVGGMRPFSELALEMIQLTGGGIKGIVSGKWDNYEAQSERYKATTRAELLALWDAVTEDLNRFWPQVTSERLLEIDKAFGAWEGPVHWITFYFVDNEIHHRAQGYVYLRSLGIEPPHFWER</sequence>
<gene>
    <name evidence="4" type="ORF">SAMN04488109_0989</name>
</gene>
<evidence type="ECO:0000313" key="5">
    <source>
        <dbReference type="Proteomes" id="UP000184212"/>
    </source>
</evidence>
<proteinExistence type="inferred from homology"/>
<dbReference type="InterPro" id="IPR034660">
    <property type="entry name" value="DinB/YfiT-like"/>
</dbReference>
<dbReference type="Pfam" id="PF05163">
    <property type="entry name" value="DinB"/>
    <property type="match status" value="1"/>
</dbReference>